<reference evidence="3 4" key="1">
    <citation type="journal article" date="2023" name="Int. J. Mol. Sci.">
        <title>De Novo Assembly and Annotation of 11 Diverse Shrub Willow (Salix) Genomes Reveals Novel Gene Organization in Sex-Linked Regions.</title>
        <authorList>
            <person name="Hyden B."/>
            <person name="Feng K."/>
            <person name="Yates T.B."/>
            <person name="Jawdy S."/>
            <person name="Cereghino C."/>
            <person name="Smart L.B."/>
            <person name="Muchero W."/>
        </authorList>
    </citation>
    <scope>NUCLEOTIDE SEQUENCE [LARGE SCALE GENOMIC DNA]</scope>
    <source>
        <tissue evidence="3">Shoot tip</tissue>
    </source>
</reference>
<evidence type="ECO:0000256" key="2">
    <source>
        <dbReference type="PROSITE-ProRule" id="PRU00708"/>
    </source>
</evidence>
<organism evidence="3 4">
    <name type="scientific">Salix udensis</name>
    <dbReference type="NCBI Taxonomy" id="889485"/>
    <lineage>
        <taxon>Eukaryota</taxon>
        <taxon>Viridiplantae</taxon>
        <taxon>Streptophyta</taxon>
        <taxon>Embryophyta</taxon>
        <taxon>Tracheophyta</taxon>
        <taxon>Spermatophyta</taxon>
        <taxon>Magnoliopsida</taxon>
        <taxon>eudicotyledons</taxon>
        <taxon>Gunneridae</taxon>
        <taxon>Pentapetalae</taxon>
        <taxon>rosids</taxon>
        <taxon>fabids</taxon>
        <taxon>Malpighiales</taxon>
        <taxon>Salicaceae</taxon>
        <taxon>Saliceae</taxon>
        <taxon>Salix</taxon>
    </lineage>
</organism>
<dbReference type="PANTHER" id="PTHR47262:SF1">
    <property type="entry name" value="OS02G0132600 PROTEIN"/>
    <property type="match status" value="1"/>
</dbReference>
<dbReference type="NCBIfam" id="TIGR00756">
    <property type="entry name" value="PPR"/>
    <property type="match status" value="1"/>
</dbReference>
<comment type="caution">
    <text evidence="3">The sequence shown here is derived from an EMBL/GenBank/DDBJ whole genome shotgun (WGS) entry which is preliminary data.</text>
</comment>
<dbReference type="InterPro" id="IPR002885">
    <property type="entry name" value="PPR_rpt"/>
</dbReference>
<dbReference type="Gene3D" id="1.25.40.10">
    <property type="entry name" value="Tetratricopeptide repeat domain"/>
    <property type="match status" value="1"/>
</dbReference>
<evidence type="ECO:0000313" key="4">
    <source>
        <dbReference type="Proteomes" id="UP001162972"/>
    </source>
</evidence>
<keyword evidence="4" id="KW-1185">Reference proteome</keyword>
<evidence type="ECO:0008006" key="5">
    <source>
        <dbReference type="Google" id="ProtNLM"/>
    </source>
</evidence>
<dbReference type="AlphaFoldDB" id="A0AAD6P628"/>
<gene>
    <name evidence="3" type="ORF">OIU84_003107</name>
</gene>
<name>A0AAD6P628_9ROSI</name>
<sequence length="569" mass="65071">MPRHPFRIHYTPQTEKLLPSPKDNLKVNLNLLLHPQLTLAPVLLDVEDFYSEIIPTAKDMAKTAKVMAKDYKWYTALIKKLGPFLYVLKINSLDLEEAGDEKVVEKVFKTPWLSNWKKNNIGIQRKEISYERKQKWIFKNSQVYRFDRLVDSCAFKLGIDATMDIFGMLGRETGLKECNALMKMCIEQCWETNDENVAMEQISQVLELFILMKDQGIPIQEESYGPFLMLLIDKGYYDMRLYIRVNDEEKVKELCNCICTNDGGDENINLRENYLLALCECDQKNNLLQLLKTVDITTLSSLGNLVSIFKSLGRLSLESYVEKFLLVLKNCDYGAEDISTLIFSYATSIPNLAVEDAVSKFKTLHTVMEMSPSSTSYERLIVYSCNLLQVHHAIDIVDQLCDEGFTVSINTIHSMLNASEANLDFNLVQRIYSLIYHLGLTPTNETFRRMIHLSVKMKDFDGAFGLLNDLKKLNLTPTASMYNAIMDGYFQEKNISGAIMVLEQMELADVKPDSATYSCLISNCGNEDQITKCYEEKKVAGIQVSKQVYMELIDAYAKCGQFEKTKQDS</sequence>
<protein>
    <recommendedName>
        <fullName evidence="5">Pentatricopeptide repeat-containing protein</fullName>
    </recommendedName>
</protein>
<dbReference type="Proteomes" id="UP001162972">
    <property type="component" value="Chromosome 11"/>
</dbReference>
<evidence type="ECO:0000313" key="3">
    <source>
        <dbReference type="EMBL" id="KAJ6417326.1"/>
    </source>
</evidence>
<dbReference type="PANTHER" id="PTHR47262">
    <property type="entry name" value="OS02G0132600 PROTEIN"/>
    <property type="match status" value="1"/>
</dbReference>
<keyword evidence="1" id="KW-0677">Repeat</keyword>
<dbReference type="EMBL" id="JAPFFJ010000011">
    <property type="protein sequence ID" value="KAJ6417326.1"/>
    <property type="molecule type" value="Genomic_DNA"/>
</dbReference>
<feature type="repeat" description="PPR" evidence="2">
    <location>
        <begin position="478"/>
        <end position="512"/>
    </location>
</feature>
<dbReference type="InterPro" id="IPR011990">
    <property type="entry name" value="TPR-like_helical_dom_sf"/>
</dbReference>
<dbReference type="Pfam" id="PF13041">
    <property type="entry name" value="PPR_2"/>
    <property type="match status" value="1"/>
</dbReference>
<proteinExistence type="predicted"/>
<evidence type="ECO:0000256" key="1">
    <source>
        <dbReference type="ARBA" id="ARBA00022737"/>
    </source>
</evidence>
<accession>A0AAD6P628</accession>
<dbReference type="PROSITE" id="PS51375">
    <property type="entry name" value="PPR"/>
    <property type="match status" value="1"/>
</dbReference>